<gene>
    <name evidence="2" type="ORF">CGLO_08497</name>
</gene>
<dbReference type="Pfam" id="PF23232">
    <property type="entry name" value="AAA_lid_13"/>
    <property type="match status" value="1"/>
</dbReference>
<dbReference type="EMBL" id="AMYD01001712">
    <property type="protein sequence ID" value="EQB51917.1"/>
    <property type="molecule type" value="Genomic_DNA"/>
</dbReference>
<sequence>MSETMKVFEHNLDLIQRRYTQSGRPLRIFRPSIMEYVSGHIVNTKSNWLPFHPWNGRQIRNACQTAIALAELSAREDPHDNTVYLKADHFRVPHEASMEFNRYLDARQREEASLGEQVDPGRQAGSISFPKPNCIDSWIKYLLGSWIKLI</sequence>
<evidence type="ECO:0000313" key="2">
    <source>
        <dbReference type="EMBL" id="EQB51917.1"/>
    </source>
</evidence>
<dbReference type="Proteomes" id="UP000015530">
    <property type="component" value="Unassembled WGS sequence"/>
</dbReference>
<feature type="domain" description="AAA+ ATPase lid" evidence="1">
    <location>
        <begin position="46"/>
        <end position="110"/>
    </location>
</feature>
<evidence type="ECO:0000259" key="1">
    <source>
        <dbReference type="Pfam" id="PF23232"/>
    </source>
</evidence>
<dbReference type="STRING" id="1237896.T0K8R6"/>
<dbReference type="AlphaFoldDB" id="T0K8R6"/>
<dbReference type="OrthoDB" id="10042665at2759"/>
<dbReference type="InterPro" id="IPR056599">
    <property type="entry name" value="AAA_lid_fung"/>
</dbReference>
<protein>
    <recommendedName>
        <fullName evidence="1">AAA+ ATPase lid domain-containing protein</fullName>
    </recommendedName>
</protein>
<evidence type="ECO:0000313" key="3">
    <source>
        <dbReference type="Proteomes" id="UP000015530"/>
    </source>
</evidence>
<accession>T0K8R6</accession>
<name>T0K8R6_COLGC</name>
<dbReference type="HOGENOM" id="CLU_1740391_0_0_1"/>
<proteinExistence type="predicted"/>
<organism evidence="2 3">
    <name type="scientific">Colletotrichum gloeosporioides (strain Cg-14)</name>
    <name type="common">Anthracnose fungus</name>
    <name type="synonym">Glomerella cingulata</name>
    <dbReference type="NCBI Taxonomy" id="1237896"/>
    <lineage>
        <taxon>Eukaryota</taxon>
        <taxon>Fungi</taxon>
        <taxon>Dikarya</taxon>
        <taxon>Ascomycota</taxon>
        <taxon>Pezizomycotina</taxon>
        <taxon>Sordariomycetes</taxon>
        <taxon>Hypocreomycetidae</taxon>
        <taxon>Glomerellales</taxon>
        <taxon>Glomerellaceae</taxon>
        <taxon>Colletotrichum</taxon>
        <taxon>Colletotrichum gloeosporioides species complex</taxon>
    </lineage>
</organism>
<reference evidence="3" key="1">
    <citation type="journal article" date="2013" name="Mol. Plant Microbe Interact.">
        <title>Global aspects of pacC regulation of pathogenicity genes in Colletotrichum gloeosporioides as revealed by transcriptome analysis.</title>
        <authorList>
            <person name="Alkan N."/>
            <person name="Meng X."/>
            <person name="Friedlander G."/>
            <person name="Reuveni E."/>
            <person name="Sukno S."/>
            <person name="Sherman A."/>
            <person name="Thon M."/>
            <person name="Fluhr R."/>
            <person name="Prusky D."/>
        </authorList>
    </citation>
    <scope>NUCLEOTIDE SEQUENCE [LARGE SCALE GENOMIC DNA]</scope>
    <source>
        <strain evidence="3">Cg-14</strain>
    </source>
</reference>
<comment type="caution">
    <text evidence="2">The sequence shown here is derived from an EMBL/GenBank/DDBJ whole genome shotgun (WGS) entry which is preliminary data.</text>
</comment>